<feature type="compositionally biased region" description="Low complexity" evidence="1">
    <location>
        <begin position="79"/>
        <end position="91"/>
    </location>
</feature>
<dbReference type="OrthoDB" id="5243485at2"/>
<dbReference type="PROSITE" id="PS51257">
    <property type="entry name" value="PROKAR_LIPOPROTEIN"/>
    <property type="match status" value="1"/>
</dbReference>
<feature type="compositionally biased region" description="Low complexity" evidence="1">
    <location>
        <begin position="46"/>
        <end position="61"/>
    </location>
</feature>
<name>A0A8J3A5R6_9ACTN</name>
<organism evidence="2 3">
    <name type="scientific">Egicoccus halophilus</name>
    <dbReference type="NCBI Taxonomy" id="1670830"/>
    <lineage>
        <taxon>Bacteria</taxon>
        <taxon>Bacillati</taxon>
        <taxon>Actinomycetota</taxon>
        <taxon>Nitriliruptoria</taxon>
        <taxon>Egicoccales</taxon>
        <taxon>Egicoccaceae</taxon>
        <taxon>Egicoccus</taxon>
    </lineage>
</organism>
<reference evidence="2" key="2">
    <citation type="submission" date="2020-09" db="EMBL/GenBank/DDBJ databases">
        <authorList>
            <person name="Sun Q."/>
            <person name="Zhou Y."/>
        </authorList>
    </citation>
    <scope>NUCLEOTIDE SEQUENCE</scope>
    <source>
        <strain evidence="2">CGMCC 1.14988</strain>
    </source>
</reference>
<proteinExistence type="predicted"/>
<gene>
    <name evidence="2" type="ORF">GCM10011354_03830</name>
</gene>
<dbReference type="AlphaFoldDB" id="A0A8J3A5R6"/>
<evidence type="ECO:0000256" key="1">
    <source>
        <dbReference type="SAM" id="MobiDB-lite"/>
    </source>
</evidence>
<dbReference type="EMBL" id="BMHA01000001">
    <property type="protein sequence ID" value="GGI03397.1"/>
    <property type="molecule type" value="Genomic_DNA"/>
</dbReference>
<feature type="region of interest" description="Disordered" evidence="1">
    <location>
        <begin position="33"/>
        <end position="100"/>
    </location>
</feature>
<protein>
    <submittedName>
        <fullName evidence="2">Uncharacterized protein</fullName>
    </submittedName>
</protein>
<evidence type="ECO:0000313" key="2">
    <source>
        <dbReference type="EMBL" id="GGI03397.1"/>
    </source>
</evidence>
<dbReference type="RefSeq" id="WP_130648404.1">
    <property type="nucleotide sequence ID" value="NZ_BMHA01000001.1"/>
</dbReference>
<keyword evidence="3" id="KW-1185">Reference proteome</keyword>
<reference evidence="2" key="1">
    <citation type="journal article" date="2014" name="Int. J. Syst. Evol. Microbiol.">
        <title>Complete genome sequence of Corynebacterium casei LMG S-19264T (=DSM 44701T), isolated from a smear-ripened cheese.</title>
        <authorList>
            <consortium name="US DOE Joint Genome Institute (JGI-PGF)"/>
            <person name="Walter F."/>
            <person name="Albersmeier A."/>
            <person name="Kalinowski J."/>
            <person name="Ruckert C."/>
        </authorList>
    </citation>
    <scope>NUCLEOTIDE SEQUENCE</scope>
    <source>
        <strain evidence="2">CGMCC 1.14988</strain>
    </source>
</reference>
<accession>A0A8J3A5R6</accession>
<dbReference type="Proteomes" id="UP000650511">
    <property type="component" value="Unassembled WGS sequence"/>
</dbReference>
<comment type="caution">
    <text evidence="2">The sequence shown here is derived from an EMBL/GenBank/DDBJ whole genome shotgun (WGS) entry which is preliminary data.</text>
</comment>
<sequence length="393" mass="39840">MHRVHAGCDRLGRGAVGLAAVALLLAACGEAPGEGTAGDAPGGATGDQPGAAGSADDGALAPRCEEVDDLVAEPPPDGEPTGTTAAPLDGGELPGEGTAGGVTRPDPGGLAQEVEAWARQHAADAFAGVWIDHGLGGVAVAFTDDVDAHAEAIRAEVHPGVAVAEAAHTEDELRGLQDRLMANEAGGQQEGAVTSSGVQVMINRTTVGVYAPSDERLAELSAAYGADAICFEIQDPPPAPADGVITLAKVDGWRDGLDGTAFAVLEVAADPETAARAWAENVPDDLTPVDDEPPVTPGRYGELDDVDLDRQVLVVWSSGESGSCPDYLADLSTVDGDVVTVERASAGAGACTDDYNPYRLVLAVDRDRLPPVDELPASLVGVPDGQAVAYPAD</sequence>
<evidence type="ECO:0000313" key="3">
    <source>
        <dbReference type="Proteomes" id="UP000650511"/>
    </source>
</evidence>